<dbReference type="STRING" id="196109.A0A136IR36"/>
<dbReference type="Proteomes" id="UP000070501">
    <property type="component" value="Unassembled WGS sequence"/>
</dbReference>
<dbReference type="Pfam" id="PF05495">
    <property type="entry name" value="zf-CHY"/>
    <property type="match status" value="1"/>
</dbReference>
<dbReference type="GO" id="GO:0005758">
    <property type="term" value="C:mitochondrial intermembrane space"/>
    <property type="evidence" value="ECO:0007669"/>
    <property type="project" value="TreeGrafter"/>
</dbReference>
<evidence type="ECO:0000313" key="7">
    <source>
        <dbReference type="Proteomes" id="UP000070501"/>
    </source>
</evidence>
<dbReference type="AlphaFoldDB" id="A0A136IR36"/>
<dbReference type="InterPro" id="IPR037274">
    <property type="entry name" value="Znf_CHY_sf"/>
</dbReference>
<evidence type="ECO:0000256" key="2">
    <source>
        <dbReference type="ARBA" id="ARBA00022771"/>
    </source>
</evidence>
<accession>A0A136IR36</accession>
<dbReference type="EMBL" id="KQ964262">
    <property type="protein sequence ID" value="KXJ87400.1"/>
    <property type="molecule type" value="Genomic_DNA"/>
</dbReference>
<evidence type="ECO:0000259" key="5">
    <source>
        <dbReference type="PROSITE" id="PS51266"/>
    </source>
</evidence>
<protein>
    <recommendedName>
        <fullName evidence="5">CHY-type domain-containing protein</fullName>
    </recommendedName>
</protein>
<dbReference type="PANTHER" id="PTHR28082:SF1">
    <property type="entry name" value="HELPER OF TIM PROTEIN 13"/>
    <property type="match status" value="1"/>
</dbReference>
<gene>
    <name evidence="6" type="ORF">Micbo1qcDRAFT_124458</name>
</gene>
<dbReference type="InterPro" id="IPR008913">
    <property type="entry name" value="Znf_CHY"/>
</dbReference>
<evidence type="ECO:0000256" key="1">
    <source>
        <dbReference type="ARBA" id="ARBA00022723"/>
    </source>
</evidence>
<evidence type="ECO:0000313" key="6">
    <source>
        <dbReference type="EMBL" id="KXJ87400.1"/>
    </source>
</evidence>
<keyword evidence="2 4" id="KW-0863">Zinc-finger</keyword>
<feature type="domain" description="CHY-type" evidence="5">
    <location>
        <begin position="26"/>
        <end position="108"/>
    </location>
</feature>
<sequence length="137" mass="14612">MSAQPASGTAPSATAEPKPIVVHGVDTTAQTQCAHWHSARDIIAIRHACCGEYYACISCHEALASHAAAVWRRADWDTTKAVLCGSCRAQLTIAEYLACESTCPRCQAAFNPGCARHYDLYFEKQDPALGAGEASKA</sequence>
<keyword evidence="1" id="KW-0479">Metal-binding</keyword>
<evidence type="ECO:0000256" key="4">
    <source>
        <dbReference type="PROSITE-ProRule" id="PRU00601"/>
    </source>
</evidence>
<reference evidence="7" key="1">
    <citation type="submission" date="2016-02" db="EMBL/GenBank/DDBJ databases">
        <title>Draft genome sequence of Microdochium bolleyi, a fungal endophyte of beachgrass.</title>
        <authorList>
            <consortium name="DOE Joint Genome Institute"/>
            <person name="David A.S."/>
            <person name="May G."/>
            <person name="Haridas S."/>
            <person name="Lim J."/>
            <person name="Wang M."/>
            <person name="Labutti K."/>
            <person name="Lipzen A."/>
            <person name="Barry K."/>
            <person name="Grigoriev I.V."/>
        </authorList>
    </citation>
    <scope>NUCLEOTIDE SEQUENCE [LARGE SCALE GENOMIC DNA]</scope>
    <source>
        <strain evidence="7">J235TASD1</strain>
    </source>
</reference>
<dbReference type="OrthoDB" id="411372at2759"/>
<dbReference type="GO" id="GO:0045041">
    <property type="term" value="P:protein import into mitochondrial intermembrane space"/>
    <property type="evidence" value="ECO:0007669"/>
    <property type="project" value="TreeGrafter"/>
</dbReference>
<dbReference type="FunCoup" id="A0A136IR36">
    <property type="interactions" value="12"/>
</dbReference>
<dbReference type="SUPFAM" id="SSF161219">
    <property type="entry name" value="CHY zinc finger-like"/>
    <property type="match status" value="1"/>
</dbReference>
<keyword evidence="7" id="KW-1185">Reference proteome</keyword>
<evidence type="ECO:0000256" key="3">
    <source>
        <dbReference type="ARBA" id="ARBA00022833"/>
    </source>
</evidence>
<dbReference type="InParanoid" id="A0A136IR36"/>
<proteinExistence type="predicted"/>
<dbReference type="PANTHER" id="PTHR28082">
    <property type="entry name" value="ZINC FINGER PROTEIN"/>
    <property type="match status" value="1"/>
</dbReference>
<dbReference type="PROSITE" id="PS51266">
    <property type="entry name" value="ZF_CHY"/>
    <property type="match status" value="1"/>
</dbReference>
<name>A0A136IR36_9PEZI</name>
<dbReference type="InterPro" id="IPR052604">
    <property type="entry name" value="Mito_Tim_assembly_helper"/>
</dbReference>
<keyword evidence="3" id="KW-0862">Zinc</keyword>
<dbReference type="GO" id="GO:0008270">
    <property type="term" value="F:zinc ion binding"/>
    <property type="evidence" value="ECO:0007669"/>
    <property type="project" value="UniProtKB-KW"/>
</dbReference>
<organism evidence="6 7">
    <name type="scientific">Microdochium bolleyi</name>
    <dbReference type="NCBI Taxonomy" id="196109"/>
    <lineage>
        <taxon>Eukaryota</taxon>
        <taxon>Fungi</taxon>
        <taxon>Dikarya</taxon>
        <taxon>Ascomycota</taxon>
        <taxon>Pezizomycotina</taxon>
        <taxon>Sordariomycetes</taxon>
        <taxon>Xylariomycetidae</taxon>
        <taxon>Xylariales</taxon>
        <taxon>Microdochiaceae</taxon>
        <taxon>Microdochium</taxon>
    </lineage>
</organism>